<sequence>MGFVVYEECWAFDFADYVGLADERNERGSKAKFRARFVNLETSLHLQQTQTQLKMAKPKTTRVLIPYLA</sequence>
<evidence type="ECO:0000313" key="1">
    <source>
        <dbReference type="EMBL" id="PON82966.1"/>
    </source>
</evidence>
<organism evidence="1 2">
    <name type="scientific">Trema orientale</name>
    <name type="common">Charcoal tree</name>
    <name type="synonym">Celtis orientalis</name>
    <dbReference type="NCBI Taxonomy" id="63057"/>
    <lineage>
        <taxon>Eukaryota</taxon>
        <taxon>Viridiplantae</taxon>
        <taxon>Streptophyta</taxon>
        <taxon>Embryophyta</taxon>
        <taxon>Tracheophyta</taxon>
        <taxon>Spermatophyta</taxon>
        <taxon>Magnoliopsida</taxon>
        <taxon>eudicotyledons</taxon>
        <taxon>Gunneridae</taxon>
        <taxon>Pentapetalae</taxon>
        <taxon>rosids</taxon>
        <taxon>fabids</taxon>
        <taxon>Rosales</taxon>
        <taxon>Cannabaceae</taxon>
        <taxon>Trema</taxon>
    </lineage>
</organism>
<comment type="caution">
    <text evidence="1">The sequence shown here is derived from an EMBL/GenBank/DDBJ whole genome shotgun (WGS) entry which is preliminary data.</text>
</comment>
<dbReference type="EMBL" id="JXTC01000186">
    <property type="protein sequence ID" value="PON82966.1"/>
    <property type="molecule type" value="Genomic_DNA"/>
</dbReference>
<accession>A0A2P5EBR9</accession>
<protein>
    <submittedName>
        <fullName evidence="1">Uncharacterized protein</fullName>
    </submittedName>
</protein>
<gene>
    <name evidence="1" type="ORF">TorRG33x02_212620</name>
</gene>
<reference evidence="2" key="1">
    <citation type="submission" date="2016-06" db="EMBL/GenBank/DDBJ databases">
        <title>Parallel loss of symbiosis genes in relatives of nitrogen-fixing non-legume Parasponia.</title>
        <authorList>
            <person name="Van Velzen R."/>
            <person name="Holmer R."/>
            <person name="Bu F."/>
            <person name="Rutten L."/>
            <person name="Van Zeijl A."/>
            <person name="Liu W."/>
            <person name="Santuari L."/>
            <person name="Cao Q."/>
            <person name="Sharma T."/>
            <person name="Shen D."/>
            <person name="Roswanjaya Y."/>
            <person name="Wardhani T."/>
            <person name="Kalhor M.S."/>
            <person name="Jansen J."/>
            <person name="Van den Hoogen J."/>
            <person name="Gungor B."/>
            <person name="Hartog M."/>
            <person name="Hontelez J."/>
            <person name="Verver J."/>
            <person name="Yang W.-C."/>
            <person name="Schijlen E."/>
            <person name="Repin R."/>
            <person name="Schilthuizen M."/>
            <person name="Schranz E."/>
            <person name="Heidstra R."/>
            <person name="Miyata K."/>
            <person name="Fedorova E."/>
            <person name="Kohlen W."/>
            <person name="Bisseling T."/>
            <person name="Smit S."/>
            <person name="Geurts R."/>
        </authorList>
    </citation>
    <scope>NUCLEOTIDE SEQUENCE [LARGE SCALE GENOMIC DNA]</scope>
    <source>
        <strain evidence="2">cv. RG33-2</strain>
    </source>
</reference>
<dbReference type="Proteomes" id="UP000237000">
    <property type="component" value="Unassembled WGS sequence"/>
</dbReference>
<evidence type="ECO:0000313" key="2">
    <source>
        <dbReference type="Proteomes" id="UP000237000"/>
    </source>
</evidence>
<name>A0A2P5EBR9_TREOI</name>
<proteinExistence type="predicted"/>
<keyword evidence="2" id="KW-1185">Reference proteome</keyword>
<dbReference type="AlphaFoldDB" id="A0A2P5EBR9"/>
<dbReference type="InParanoid" id="A0A2P5EBR9"/>
<dbReference type="OrthoDB" id="10350062at2759"/>